<sequence length="124" mass="12740">MSPKVVSARGDWVKISVTLPGGTDAAAVHSRAFGRHPLEGKTALTVRTHTGLPAGLYQVSLFGNGTDLDAQTWLRVGYPKPIGPARTGDGATQPDPAPYALGLGLIAAGGLAATASVLRRRNDA</sequence>
<gene>
    <name evidence="2" type="ORF">BKM31_18585</name>
</gene>
<accession>A0A1U9ZZ21</accession>
<evidence type="ECO:0000256" key="1">
    <source>
        <dbReference type="SAM" id="Phobius"/>
    </source>
</evidence>
<proteinExistence type="predicted"/>
<dbReference type="EMBL" id="CP017717">
    <property type="protein sequence ID" value="AQZ63201.1"/>
    <property type="molecule type" value="Genomic_DNA"/>
</dbReference>
<dbReference type="KEGG" id="noa:BKM31_18585"/>
<organism evidence="2 3">
    <name type="scientific">[Actinomadura] parvosata subsp. kistnae</name>
    <dbReference type="NCBI Taxonomy" id="1909395"/>
    <lineage>
        <taxon>Bacteria</taxon>
        <taxon>Bacillati</taxon>
        <taxon>Actinomycetota</taxon>
        <taxon>Actinomycetes</taxon>
        <taxon>Streptosporangiales</taxon>
        <taxon>Streptosporangiaceae</taxon>
        <taxon>Nonomuraea</taxon>
    </lineage>
</organism>
<protein>
    <submittedName>
        <fullName evidence="2">Uncharacterized protein</fullName>
    </submittedName>
</protein>
<keyword evidence="3" id="KW-1185">Reference proteome</keyword>
<reference evidence="3" key="1">
    <citation type="journal article" date="2017" name="Med. Chem. Commun.">
        <title>Nonomuraea sp. ATCC 55076 harbours the largest actinomycete chromosome to date and the kistamicin biosynthetic gene cluster.</title>
        <authorList>
            <person name="Nazari B."/>
            <person name="Forneris C.C."/>
            <person name="Gibson M.I."/>
            <person name="Moon K."/>
            <person name="Schramma K.R."/>
            <person name="Seyedsayamdost M.R."/>
        </authorList>
    </citation>
    <scope>NUCLEOTIDE SEQUENCE [LARGE SCALE GENOMIC DNA]</scope>
    <source>
        <strain evidence="3">ATCC 55076</strain>
    </source>
</reference>
<name>A0A1U9ZZ21_9ACTN</name>
<keyword evidence="1" id="KW-0472">Membrane</keyword>
<feature type="transmembrane region" description="Helical" evidence="1">
    <location>
        <begin position="99"/>
        <end position="118"/>
    </location>
</feature>
<keyword evidence="1" id="KW-0812">Transmembrane</keyword>
<dbReference type="STRING" id="1909395.BKM31_18585"/>
<evidence type="ECO:0000313" key="2">
    <source>
        <dbReference type="EMBL" id="AQZ63201.1"/>
    </source>
</evidence>
<dbReference type="Proteomes" id="UP000190797">
    <property type="component" value="Chromosome"/>
</dbReference>
<evidence type="ECO:0000313" key="3">
    <source>
        <dbReference type="Proteomes" id="UP000190797"/>
    </source>
</evidence>
<dbReference type="AlphaFoldDB" id="A0A1U9ZZ21"/>
<keyword evidence="1" id="KW-1133">Transmembrane helix</keyword>